<dbReference type="Proteomes" id="UP001597273">
    <property type="component" value="Unassembled WGS sequence"/>
</dbReference>
<dbReference type="InterPro" id="IPR050272">
    <property type="entry name" value="Isochorismatase-like_hydrls"/>
</dbReference>
<comment type="caution">
    <text evidence="4">The sequence shown here is derived from an EMBL/GenBank/DDBJ whole genome shotgun (WGS) entry which is preliminary data.</text>
</comment>
<accession>A0ABW4QHA2</accession>
<evidence type="ECO:0000313" key="4">
    <source>
        <dbReference type="EMBL" id="MFD1862958.1"/>
    </source>
</evidence>
<feature type="domain" description="Isochorismatase-like" evidence="3">
    <location>
        <begin position="4"/>
        <end position="142"/>
    </location>
</feature>
<protein>
    <submittedName>
        <fullName evidence="4">Cysteine hydrolase family protein</fullName>
        <ecNumber evidence="4">3.-.-.-</ecNumber>
    </submittedName>
</protein>
<comment type="similarity">
    <text evidence="1">Belongs to the isochorismatase family.</text>
</comment>
<dbReference type="InterPro" id="IPR000868">
    <property type="entry name" value="Isochorismatase-like_dom"/>
</dbReference>
<dbReference type="PANTHER" id="PTHR43540">
    <property type="entry name" value="PEROXYUREIDOACRYLATE/UREIDOACRYLATE AMIDOHYDROLASE-RELATED"/>
    <property type="match status" value="1"/>
</dbReference>
<dbReference type="Pfam" id="PF00857">
    <property type="entry name" value="Isochorismatase"/>
    <property type="match status" value="1"/>
</dbReference>
<dbReference type="InterPro" id="IPR036380">
    <property type="entry name" value="Isochorismatase-like_sf"/>
</dbReference>
<evidence type="ECO:0000256" key="2">
    <source>
        <dbReference type="ARBA" id="ARBA00022801"/>
    </source>
</evidence>
<proteinExistence type="inferred from homology"/>
<name>A0ABW4QHA2_9BACL</name>
<keyword evidence="5" id="KW-1185">Reference proteome</keyword>
<reference evidence="5" key="1">
    <citation type="journal article" date="2019" name="Int. J. Syst. Evol. Microbiol.">
        <title>The Global Catalogue of Microorganisms (GCM) 10K type strain sequencing project: providing services to taxonomists for standard genome sequencing and annotation.</title>
        <authorList>
            <consortium name="The Broad Institute Genomics Platform"/>
            <consortium name="The Broad Institute Genome Sequencing Center for Infectious Disease"/>
            <person name="Wu L."/>
            <person name="Ma J."/>
        </authorList>
    </citation>
    <scope>NUCLEOTIDE SEQUENCE [LARGE SCALE GENOMIC DNA]</scope>
    <source>
        <strain evidence="5">CGMCC 1.15475</strain>
    </source>
</reference>
<dbReference type="CDD" id="cd01014">
    <property type="entry name" value="nicotinamidase_related"/>
    <property type="match status" value="1"/>
</dbReference>
<evidence type="ECO:0000259" key="3">
    <source>
        <dbReference type="Pfam" id="PF00857"/>
    </source>
</evidence>
<sequence>MSKTALLVIDVQNEMFAEANPVFNSEKLIRNLQILIQGARASRAPVIYVQHNDQALVEGTHDWQIHPSIRPEAGDAVIQKWTPDSFHETDLQEVLQEKGIEHLVVTGNQTEYCVDTTTRRAFSLGYRLTLVEDGHGTWDADSLSAEQIIGHHNRVLRSFASLKETEKVLFEG</sequence>
<organism evidence="4 5">
    <name type="scientific">Planococcus chinensis</name>
    <dbReference type="NCBI Taxonomy" id="272917"/>
    <lineage>
        <taxon>Bacteria</taxon>
        <taxon>Bacillati</taxon>
        <taxon>Bacillota</taxon>
        <taxon>Bacilli</taxon>
        <taxon>Bacillales</taxon>
        <taxon>Caryophanaceae</taxon>
        <taxon>Planococcus</taxon>
    </lineage>
</organism>
<dbReference type="EC" id="3.-.-.-" evidence="4"/>
<dbReference type="Gene3D" id="3.40.50.850">
    <property type="entry name" value="Isochorismatase-like"/>
    <property type="match status" value="1"/>
</dbReference>
<dbReference type="SUPFAM" id="SSF52499">
    <property type="entry name" value="Isochorismatase-like hydrolases"/>
    <property type="match status" value="1"/>
</dbReference>
<dbReference type="GO" id="GO:0016787">
    <property type="term" value="F:hydrolase activity"/>
    <property type="evidence" value="ECO:0007669"/>
    <property type="project" value="UniProtKB-KW"/>
</dbReference>
<dbReference type="EMBL" id="JBHUFW010000005">
    <property type="protein sequence ID" value="MFD1862958.1"/>
    <property type="molecule type" value="Genomic_DNA"/>
</dbReference>
<evidence type="ECO:0000256" key="1">
    <source>
        <dbReference type="ARBA" id="ARBA00006336"/>
    </source>
</evidence>
<keyword evidence="2 4" id="KW-0378">Hydrolase</keyword>
<dbReference type="PANTHER" id="PTHR43540:SF14">
    <property type="entry name" value="ISOCHORISMATASE"/>
    <property type="match status" value="1"/>
</dbReference>
<gene>
    <name evidence="4" type="ORF">ACFSDB_08435</name>
</gene>
<dbReference type="RefSeq" id="WP_377339758.1">
    <property type="nucleotide sequence ID" value="NZ_JBHUFW010000005.1"/>
</dbReference>
<evidence type="ECO:0000313" key="5">
    <source>
        <dbReference type="Proteomes" id="UP001597273"/>
    </source>
</evidence>